<keyword evidence="2" id="KW-0238">DNA-binding</keyword>
<gene>
    <name evidence="5" type="ORF">AUR64_10475</name>
</gene>
<dbReference type="Gene3D" id="1.10.10.10">
    <property type="entry name" value="Winged helix-like DNA-binding domain superfamily/Winged helix DNA-binding domain"/>
    <property type="match status" value="1"/>
</dbReference>
<comment type="caution">
    <text evidence="5">The sequence shown here is derived from an EMBL/GenBank/DDBJ whole genome shotgun (WGS) entry which is preliminary data.</text>
</comment>
<keyword evidence="6" id="KW-1185">Reference proteome</keyword>
<dbReference type="InterPro" id="IPR002577">
    <property type="entry name" value="HTH_HxlR"/>
</dbReference>
<dbReference type="InterPro" id="IPR036388">
    <property type="entry name" value="WH-like_DNA-bd_sf"/>
</dbReference>
<dbReference type="OrthoDB" id="10490at2157"/>
<dbReference type="Pfam" id="PF01638">
    <property type="entry name" value="HxlR"/>
    <property type="match status" value="1"/>
</dbReference>
<dbReference type="PANTHER" id="PTHR33204">
    <property type="entry name" value="TRANSCRIPTIONAL REGULATOR, MARR FAMILY"/>
    <property type="match status" value="1"/>
</dbReference>
<dbReference type="AlphaFoldDB" id="A0A0W1RAB3"/>
<organism evidence="5 6">
    <name type="scientific">Haloprofundus marisrubri</name>
    <dbReference type="NCBI Taxonomy" id="1514971"/>
    <lineage>
        <taxon>Archaea</taxon>
        <taxon>Methanobacteriati</taxon>
        <taxon>Methanobacteriota</taxon>
        <taxon>Stenosarchaea group</taxon>
        <taxon>Halobacteria</taxon>
        <taxon>Halobacteriales</taxon>
        <taxon>Haloferacaceae</taxon>
        <taxon>Haloprofundus</taxon>
    </lineage>
</organism>
<accession>A0A0W1RAB3</accession>
<dbReference type="RefSeq" id="WP_058581373.1">
    <property type="nucleotide sequence ID" value="NZ_LOPU01000018.1"/>
</dbReference>
<sequence>MDNADTDADDWQALWHHLHEALGGKWALHVLRLLSERDAGFNEIRRELGGVTAKTLSTRLDELRCRGFVSRTVVATSPPRTRYALTPAGERFVSVLREVEPLVSVVDCDCNGVENCDVLTVDADATATCVEGC</sequence>
<evidence type="ECO:0000313" key="6">
    <source>
        <dbReference type="Proteomes" id="UP000054387"/>
    </source>
</evidence>
<evidence type="ECO:0000313" key="5">
    <source>
        <dbReference type="EMBL" id="KTG10018.1"/>
    </source>
</evidence>
<dbReference type="PROSITE" id="PS51118">
    <property type="entry name" value="HTH_HXLR"/>
    <property type="match status" value="1"/>
</dbReference>
<evidence type="ECO:0000256" key="1">
    <source>
        <dbReference type="ARBA" id="ARBA00023015"/>
    </source>
</evidence>
<dbReference type="EMBL" id="LOPU01000018">
    <property type="protein sequence ID" value="KTG10018.1"/>
    <property type="molecule type" value="Genomic_DNA"/>
</dbReference>
<dbReference type="Proteomes" id="UP000054387">
    <property type="component" value="Unassembled WGS sequence"/>
</dbReference>
<dbReference type="SUPFAM" id="SSF46785">
    <property type="entry name" value="Winged helix' DNA-binding domain"/>
    <property type="match status" value="1"/>
</dbReference>
<protein>
    <submittedName>
        <fullName evidence="5">HxlR family transcriptional regulator</fullName>
    </submittedName>
</protein>
<evidence type="ECO:0000259" key="4">
    <source>
        <dbReference type="PROSITE" id="PS51118"/>
    </source>
</evidence>
<keyword evidence="1" id="KW-0805">Transcription regulation</keyword>
<feature type="domain" description="HTH hxlR-type" evidence="4">
    <location>
        <begin position="12"/>
        <end position="111"/>
    </location>
</feature>
<keyword evidence="3" id="KW-0804">Transcription</keyword>
<dbReference type="InterPro" id="IPR011991">
    <property type="entry name" value="ArsR-like_HTH"/>
</dbReference>
<evidence type="ECO:0000256" key="2">
    <source>
        <dbReference type="ARBA" id="ARBA00023125"/>
    </source>
</evidence>
<reference evidence="5 6" key="1">
    <citation type="submission" date="2015-12" db="EMBL/GenBank/DDBJ databases">
        <title>Haloprofundus marisrubri gen. nov., sp. nov., an extremely halophilic archaeon isolated from the Discovery deep brine-seawater interface in the Red Sea.</title>
        <authorList>
            <person name="Zhang G."/>
            <person name="Stingl U."/>
            <person name="Rashid M."/>
        </authorList>
    </citation>
    <scope>NUCLEOTIDE SEQUENCE [LARGE SCALE GENOMIC DNA]</scope>
    <source>
        <strain evidence="5 6">SB9</strain>
    </source>
</reference>
<evidence type="ECO:0000256" key="3">
    <source>
        <dbReference type="ARBA" id="ARBA00023163"/>
    </source>
</evidence>
<proteinExistence type="predicted"/>
<dbReference type="CDD" id="cd00090">
    <property type="entry name" value="HTH_ARSR"/>
    <property type="match status" value="1"/>
</dbReference>
<name>A0A0W1RAB3_9EURY</name>
<dbReference type="GO" id="GO:0003677">
    <property type="term" value="F:DNA binding"/>
    <property type="evidence" value="ECO:0007669"/>
    <property type="project" value="UniProtKB-KW"/>
</dbReference>
<dbReference type="InterPro" id="IPR036390">
    <property type="entry name" value="WH_DNA-bd_sf"/>
</dbReference>